<evidence type="ECO:0000313" key="1">
    <source>
        <dbReference type="EMBL" id="CAG2253197.1"/>
    </source>
</evidence>
<keyword evidence="2" id="KW-1185">Reference proteome</keyword>
<organism evidence="1 2">
    <name type="scientific">Mytilus edulis</name>
    <name type="common">Blue mussel</name>
    <dbReference type="NCBI Taxonomy" id="6550"/>
    <lineage>
        <taxon>Eukaryota</taxon>
        <taxon>Metazoa</taxon>
        <taxon>Spiralia</taxon>
        <taxon>Lophotrochozoa</taxon>
        <taxon>Mollusca</taxon>
        <taxon>Bivalvia</taxon>
        <taxon>Autobranchia</taxon>
        <taxon>Pteriomorphia</taxon>
        <taxon>Mytilida</taxon>
        <taxon>Mytiloidea</taxon>
        <taxon>Mytilidae</taxon>
        <taxon>Mytilinae</taxon>
        <taxon>Mytilus</taxon>
    </lineage>
</organism>
<dbReference type="AlphaFoldDB" id="A0A8S3V7H1"/>
<dbReference type="Proteomes" id="UP000683360">
    <property type="component" value="Unassembled WGS sequence"/>
</dbReference>
<comment type="caution">
    <text evidence="1">The sequence shown here is derived from an EMBL/GenBank/DDBJ whole genome shotgun (WGS) entry which is preliminary data.</text>
</comment>
<evidence type="ECO:0000313" key="2">
    <source>
        <dbReference type="Proteomes" id="UP000683360"/>
    </source>
</evidence>
<protein>
    <submittedName>
        <fullName evidence="1">Uncharacterized protein</fullName>
    </submittedName>
</protein>
<reference evidence="1" key="1">
    <citation type="submission" date="2021-03" db="EMBL/GenBank/DDBJ databases">
        <authorList>
            <person name="Bekaert M."/>
        </authorList>
    </citation>
    <scope>NUCLEOTIDE SEQUENCE</scope>
</reference>
<accession>A0A8S3V7H1</accession>
<gene>
    <name evidence="1" type="ORF">MEDL_64739</name>
</gene>
<sequence length="339" mass="38438">MDAMEDILRKHFDYRNRNSSGSVLGSLFSSIEIKTCDAAYPVSFSDVDIKYDVGLGVPFAWFWCDAIVEVVENLYRENKKFNGSRDRIVGLLRECVLKFLRDEKNIEHLKKVKSAKSEAEIQAILSHHLFVLLAPSAEYLIDGHHSWPADLKKCPACHEDLNLGNTSIEPGTRNASLALYQYLCHNIVGTEDHVKQIRLMNTVKDNLSHCNKSTKITSGSFGEGLQMRGSDLDIMVISNDMVVLACEDTNIVFNPDKTYFALAPGETQPGFSRLRVVRSHFRDIRDFCEQRGREFYFSSTAFKQALSTYSLPIIHGPCVSDKKVFMILQYPCMHNHGQN</sequence>
<dbReference type="OrthoDB" id="10481629at2759"/>
<name>A0A8S3V7H1_MYTED</name>
<dbReference type="EMBL" id="CAJPWZ010003145">
    <property type="protein sequence ID" value="CAG2253197.1"/>
    <property type="molecule type" value="Genomic_DNA"/>
</dbReference>
<proteinExistence type="predicted"/>